<accession>A0A5J4LB21</accession>
<dbReference type="EMBL" id="BLAG01000007">
    <property type="protein sequence ID" value="GES29814.1"/>
    <property type="molecule type" value="Genomic_DNA"/>
</dbReference>
<evidence type="ECO:0000313" key="3">
    <source>
        <dbReference type="Proteomes" id="UP000325598"/>
    </source>
</evidence>
<protein>
    <submittedName>
        <fullName evidence="2">Uncharacterized protein</fullName>
    </submittedName>
</protein>
<keyword evidence="3" id="KW-1185">Reference proteome</keyword>
<gene>
    <name evidence="2" type="ORF">San01_23010</name>
</gene>
<evidence type="ECO:0000256" key="1">
    <source>
        <dbReference type="SAM" id="MobiDB-lite"/>
    </source>
</evidence>
<name>A0A5J4LB21_9ACTN</name>
<reference evidence="2 3" key="1">
    <citation type="submission" date="2019-10" db="EMBL/GenBank/DDBJ databases">
        <title>Whole genome shotgun sequence of Streptomyces angustmyceticus NBRC 3934.</title>
        <authorList>
            <person name="Hosoyama A."/>
            <person name="Ichikawa N."/>
            <person name="Kimura A."/>
            <person name="Kitahashi Y."/>
            <person name="Komaki H."/>
            <person name="Uohara A."/>
        </authorList>
    </citation>
    <scope>NUCLEOTIDE SEQUENCE [LARGE SCALE GENOMIC DNA]</scope>
    <source>
        <strain evidence="2 3">NBRC 3934</strain>
    </source>
</reference>
<comment type="caution">
    <text evidence="2">The sequence shown here is derived from an EMBL/GenBank/DDBJ whole genome shotgun (WGS) entry which is preliminary data.</text>
</comment>
<dbReference type="Proteomes" id="UP000325598">
    <property type="component" value="Unassembled WGS sequence"/>
</dbReference>
<evidence type="ECO:0000313" key="2">
    <source>
        <dbReference type="EMBL" id="GES29814.1"/>
    </source>
</evidence>
<proteinExistence type="predicted"/>
<feature type="compositionally biased region" description="Acidic residues" evidence="1">
    <location>
        <begin position="67"/>
        <end position="82"/>
    </location>
</feature>
<sequence length="82" mass="8943">MGSRQVHDARDVVAVADREQGIAIGDVRLLDRHPRSGEYGGEFTGAALDHHAVFAQVEERSYGMGSDEAETSGDEDHDVSFR</sequence>
<dbReference type="AlphaFoldDB" id="A0A5J4LB21"/>
<organism evidence="2 3">
    <name type="scientific">Streptomyces angustmyceticus</name>
    <dbReference type="NCBI Taxonomy" id="285578"/>
    <lineage>
        <taxon>Bacteria</taxon>
        <taxon>Bacillati</taxon>
        <taxon>Actinomycetota</taxon>
        <taxon>Actinomycetes</taxon>
        <taxon>Kitasatosporales</taxon>
        <taxon>Streptomycetaceae</taxon>
        <taxon>Streptomyces</taxon>
    </lineage>
</organism>
<feature type="region of interest" description="Disordered" evidence="1">
    <location>
        <begin position="60"/>
        <end position="82"/>
    </location>
</feature>